<keyword evidence="11 13" id="KW-0739">Sodium transport</keyword>
<dbReference type="Pfam" id="PF00858">
    <property type="entry name" value="ASC"/>
    <property type="match status" value="1"/>
</dbReference>
<evidence type="ECO:0000256" key="2">
    <source>
        <dbReference type="ARBA" id="ARBA00007193"/>
    </source>
</evidence>
<feature type="non-terminal residue" evidence="15">
    <location>
        <position position="121"/>
    </location>
</feature>
<keyword evidence="6 14" id="KW-1133">Transmembrane helix</keyword>
<evidence type="ECO:0000256" key="4">
    <source>
        <dbReference type="ARBA" id="ARBA00022461"/>
    </source>
</evidence>
<dbReference type="GO" id="GO:0005886">
    <property type="term" value="C:plasma membrane"/>
    <property type="evidence" value="ECO:0007669"/>
    <property type="project" value="TreeGrafter"/>
</dbReference>
<keyword evidence="8 13" id="KW-0406">Ion transport</keyword>
<name>A0AAN5I2S3_9BILA</name>
<evidence type="ECO:0000256" key="10">
    <source>
        <dbReference type="ARBA" id="ARBA00023180"/>
    </source>
</evidence>
<accession>A0AAN5I2S3</accession>
<keyword evidence="16" id="KW-1185">Reference proteome</keyword>
<keyword evidence="4 13" id="KW-0894">Sodium channel</keyword>
<evidence type="ECO:0000256" key="5">
    <source>
        <dbReference type="ARBA" id="ARBA00022692"/>
    </source>
</evidence>
<dbReference type="GO" id="GO:0015280">
    <property type="term" value="F:ligand-gated sodium channel activity"/>
    <property type="evidence" value="ECO:0007669"/>
    <property type="project" value="TreeGrafter"/>
</dbReference>
<dbReference type="EMBL" id="BTRK01000004">
    <property type="protein sequence ID" value="GMR48886.1"/>
    <property type="molecule type" value="Genomic_DNA"/>
</dbReference>
<evidence type="ECO:0000313" key="16">
    <source>
        <dbReference type="Proteomes" id="UP001328107"/>
    </source>
</evidence>
<comment type="caution">
    <text evidence="15">The sequence shown here is derived from an EMBL/GenBank/DDBJ whole genome shotgun (WGS) entry which is preliminary data.</text>
</comment>
<reference evidence="16" key="1">
    <citation type="submission" date="2022-10" db="EMBL/GenBank/DDBJ databases">
        <title>Genome assembly of Pristionchus species.</title>
        <authorList>
            <person name="Yoshida K."/>
            <person name="Sommer R.J."/>
        </authorList>
    </citation>
    <scope>NUCLEOTIDE SEQUENCE [LARGE SCALE GENOMIC DNA]</scope>
    <source>
        <strain evidence="16">RS5460</strain>
    </source>
</reference>
<evidence type="ECO:0000256" key="9">
    <source>
        <dbReference type="ARBA" id="ARBA00023136"/>
    </source>
</evidence>
<comment type="subcellular location">
    <subcellularLocation>
        <location evidence="1">Membrane</location>
        <topology evidence="1">Multi-pass membrane protein</topology>
    </subcellularLocation>
</comment>
<proteinExistence type="inferred from homology"/>
<keyword evidence="7" id="KW-0915">Sodium</keyword>
<keyword evidence="5 13" id="KW-0812">Transmembrane</keyword>
<evidence type="ECO:0000256" key="7">
    <source>
        <dbReference type="ARBA" id="ARBA00023053"/>
    </source>
</evidence>
<dbReference type="AlphaFoldDB" id="A0AAN5I2S3"/>
<evidence type="ECO:0000256" key="13">
    <source>
        <dbReference type="RuleBase" id="RU000679"/>
    </source>
</evidence>
<feature type="non-terminal residue" evidence="15">
    <location>
        <position position="1"/>
    </location>
</feature>
<evidence type="ECO:0000313" key="15">
    <source>
        <dbReference type="EMBL" id="GMR48886.1"/>
    </source>
</evidence>
<dbReference type="InterPro" id="IPR001873">
    <property type="entry name" value="ENaC"/>
</dbReference>
<evidence type="ECO:0000256" key="12">
    <source>
        <dbReference type="ARBA" id="ARBA00023303"/>
    </source>
</evidence>
<dbReference type="Proteomes" id="UP001328107">
    <property type="component" value="Unassembled WGS sequence"/>
</dbReference>
<organism evidence="15 16">
    <name type="scientific">Pristionchus mayeri</name>
    <dbReference type="NCBI Taxonomy" id="1317129"/>
    <lineage>
        <taxon>Eukaryota</taxon>
        <taxon>Metazoa</taxon>
        <taxon>Ecdysozoa</taxon>
        <taxon>Nematoda</taxon>
        <taxon>Chromadorea</taxon>
        <taxon>Rhabditida</taxon>
        <taxon>Rhabditina</taxon>
        <taxon>Diplogasteromorpha</taxon>
        <taxon>Diplogasteroidea</taxon>
        <taxon>Neodiplogasteridae</taxon>
        <taxon>Pristionchus</taxon>
    </lineage>
</organism>
<evidence type="ECO:0000256" key="6">
    <source>
        <dbReference type="ARBA" id="ARBA00022989"/>
    </source>
</evidence>
<evidence type="ECO:0000256" key="8">
    <source>
        <dbReference type="ARBA" id="ARBA00023065"/>
    </source>
</evidence>
<protein>
    <submittedName>
        <fullName evidence="15">Uncharacterized protein</fullName>
    </submittedName>
</protein>
<evidence type="ECO:0000256" key="11">
    <source>
        <dbReference type="ARBA" id="ARBA00023201"/>
    </source>
</evidence>
<evidence type="ECO:0000256" key="1">
    <source>
        <dbReference type="ARBA" id="ARBA00004141"/>
    </source>
</evidence>
<dbReference type="PANTHER" id="PTHR11690:SF269">
    <property type="entry name" value="DEGENERIN-LIKE PROTEIN ASIC-2"/>
    <property type="match status" value="1"/>
</dbReference>
<comment type="similarity">
    <text evidence="2 13">Belongs to the amiloride-sensitive sodium channel (TC 1.A.6) family.</text>
</comment>
<keyword evidence="12 13" id="KW-0407">Ion channel</keyword>
<keyword evidence="10" id="KW-0325">Glycoprotein</keyword>
<feature type="transmembrane region" description="Helical" evidence="14">
    <location>
        <begin position="6"/>
        <end position="30"/>
    </location>
</feature>
<gene>
    <name evidence="15" type="ORF">PMAYCL1PPCAC_19081</name>
</gene>
<keyword evidence="3 13" id="KW-0813">Transport</keyword>
<evidence type="ECO:0000256" key="3">
    <source>
        <dbReference type="ARBA" id="ARBA00022448"/>
    </source>
</evidence>
<keyword evidence="9 14" id="KW-0472">Membrane</keyword>
<evidence type="ECO:0000256" key="14">
    <source>
        <dbReference type="SAM" id="Phobius"/>
    </source>
</evidence>
<dbReference type="PANTHER" id="PTHR11690">
    <property type="entry name" value="AMILORIDE-SENSITIVE SODIUM CHANNEL-RELATED"/>
    <property type="match status" value="1"/>
</dbReference>
<sequence length="121" mass="13883">TSAKSLAVIFSIIFVIMLALFIFITTNLIIKYLKYPSSTELSINVVPQEFPRFSFCNENPLKRSIVDSDPAFAQISKLMKQFDERELSTIAVDDFNIGSSTMKMQRLSRARTMLRLLMHQL</sequence>